<reference evidence="1" key="1">
    <citation type="submission" date="2022-06" db="EMBL/GenBank/DDBJ databases">
        <title>New cyanobacteria of genus Symplocastrum in benthos of Lake Baikal.</title>
        <authorList>
            <person name="Sorokovikova E."/>
            <person name="Tikhonova I."/>
            <person name="Krasnopeev A."/>
            <person name="Evseev P."/>
            <person name="Gladkikh A."/>
            <person name="Belykh O."/>
        </authorList>
    </citation>
    <scope>NUCLEOTIDE SEQUENCE</scope>
    <source>
        <strain evidence="1">BBK-W-15</strain>
    </source>
</reference>
<name>A0AAE3KNV0_9CYAN</name>
<organism evidence="1 2">
    <name type="scientific">Limnofasciculus baicalensis BBK-W-15</name>
    <dbReference type="NCBI Taxonomy" id="2699891"/>
    <lineage>
        <taxon>Bacteria</taxon>
        <taxon>Bacillati</taxon>
        <taxon>Cyanobacteriota</taxon>
        <taxon>Cyanophyceae</taxon>
        <taxon>Coleofasciculales</taxon>
        <taxon>Coleofasciculaceae</taxon>
        <taxon>Limnofasciculus</taxon>
        <taxon>Limnofasciculus baicalensis</taxon>
    </lineage>
</organism>
<sequence length="148" mass="16959">MFPQLLLPKDKYVQVSICLNQVHLDGITPTEAIAKLMELGYQPELRYQVDPDTEELHLYGVIHEKHLSESEMTQEKCHQLWQAFSNNTILYVIGTPTIDCHQWIAICDLEDFAQKEQEYHQYLNTLPQPVPPVSNPEHIASGASISKC</sequence>
<keyword evidence="2" id="KW-1185">Reference proteome</keyword>
<proteinExistence type="predicted"/>
<comment type="caution">
    <text evidence="1">The sequence shown here is derived from an EMBL/GenBank/DDBJ whole genome shotgun (WGS) entry which is preliminary data.</text>
</comment>
<dbReference type="RefSeq" id="WP_254013655.1">
    <property type="nucleotide sequence ID" value="NZ_JAMZMM010000255.1"/>
</dbReference>
<dbReference type="AlphaFoldDB" id="A0AAE3KNV0"/>
<dbReference type="Proteomes" id="UP001204953">
    <property type="component" value="Unassembled WGS sequence"/>
</dbReference>
<dbReference type="EMBL" id="JAMZMM010000255">
    <property type="protein sequence ID" value="MCP2730905.1"/>
    <property type="molecule type" value="Genomic_DNA"/>
</dbReference>
<evidence type="ECO:0000313" key="2">
    <source>
        <dbReference type="Proteomes" id="UP001204953"/>
    </source>
</evidence>
<accession>A0AAE3KNV0</accession>
<evidence type="ECO:0000313" key="1">
    <source>
        <dbReference type="EMBL" id="MCP2730905.1"/>
    </source>
</evidence>
<gene>
    <name evidence="1" type="ORF">NJ959_20980</name>
</gene>
<protein>
    <submittedName>
        <fullName evidence="1">Uncharacterized protein</fullName>
    </submittedName>
</protein>